<keyword evidence="4 9" id="KW-1133">Transmembrane helix</keyword>
<reference evidence="10" key="3">
    <citation type="submission" date="2025-09" db="UniProtKB">
        <authorList>
            <consortium name="Ensembl"/>
        </authorList>
    </citation>
    <scope>IDENTIFICATION</scope>
</reference>
<keyword evidence="5" id="KW-0297">G-protein coupled receptor</keyword>
<evidence type="ECO:0000256" key="7">
    <source>
        <dbReference type="ARBA" id="ARBA00023170"/>
    </source>
</evidence>
<organism evidence="10 11">
    <name type="scientific">Lepisosteus oculatus</name>
    <name type="common">Spotted gar</name>
    <dbReference type="NCBI Taxonomy" id="7918"/>
    <lineage>
        <taxon>Eukaryota</taxon>
        <taxon>Metazoa</taxon>
        <taxon>Chordata</taxon>
        <taxon>Craniata</taxon>
        <taxon>Vertebrata</taxon>
        <taxon>Euteleostomi</taxon>
        <taxon>Actinopterygii</taxon>
        <taxon>Neopterygii</taxon>
        <taxon>Holostei</taxon>
        <taxon>Semionotiformes</taxon>
        <taxon>Lepisosteidae</taxon>
        <taxon>Lepisosteus</taxon>
    </lineage>
</organism>
<evidence type="ECO:0000256" key="1">
    <source>
        <dbReference type="ARBA" id="ARBA00004141"/>
    </source>
</evidence>
<dbReference type="Proteomes" id="UP000018468">
    <property type="component" value="Linkage group LG7"/>
</dbReference>
<evidence type="ECO:0000256" key="2">
    <source>
        <dbReference type="ARBA" id="ARBA00022606"/>
    </source>
</evidence>
<proteinExistence type="predicted"/>
<dbReference type="HOGENOM" id="CLU_929202_0_0_1"/>
<dbReference type="GO" id="GO:0016020">
    <property type="term" value="C:membrane"/>
    <property type="evidence" value="ECO:0007669"/>
    <property type="project" value="UniProtKB-SubCell"/>
</dbReference>
<comment type="subcellular location">
    <subcellularLocation>
        <location evidence="1">Membrane</location>
        <topology evidence="1">Multi-pass membrane protein</topology>
    </subcellularLocation>
</comment>
<evidence type="ECO:0000256" key="6">
    <source>
        <dbReference type="ARBA" id="ARBA00023136"/>
    </source>
</evidence>
<keyword evidence="11" id="KW-1185">Reference proteome</keyword>
<evidence type="ECO:0008006" key="12">
    <source>
        <dbReference type="Google" id="ProtNLM"/>
    </source>
</evidence>
<evidence type="ECO:0000256" key="4">
    <source>
        <dbReference type="ARBA" id="ARBA00022989"/>
    </source>
</evidence>
<keyword evidence="7" id="KW-0675">Receptor</keyword>
<dbReference type="CDD" id="cd00637">
    <property type="entry name" value="7tm_classA_rhodopsin-like"/>
    <property type="match status" value="1"/>
</dbReference>
<feature type="transmembrane region" description="Helical" evidence="9">
    <location>
        <begin position="123"/>
        <end position="144"/>
    </location>
</feature>
<keyword evidence="2" id="KW-0716">Sensory transduction</keyword>
<feature type="transmembrane region" description="Helical" evidence="9">
    <location>
        <begin position="45"/>
        <end position="65"/>
    </location>
</feature>
<dbReference type="EMBL" id="AHAT01003745">
    <property type="status" value="NOT_ANNOTATED_CDS"/>
    <property type="molecule type" value="Genomic_DNA"/>
</dbReference>
<feature type="transmembrane region" description="Helical" evidence="9">
    <location>
        <begin position="171"/>
        <end position="193"/>
    </location>
</feature>
<evidence type="ECO:0000313" key="11">
    <source>
        <dbReference type="Proteomes" id="UP000018468"/>
    </source>
</evidence>
<feature type="transmembrane region" description="Helical" evidence="9">
    <location>
        <begin position="6"/>
        <end position="25"/>
    </location>
</feature>
<dbReference type="InParanoid" id="W5MYA1"/>
<dbReference type="PANTHER" id="PTHR11394:SF72">
    <property type="entry name" value="OLFACTORY RECEPTOR CLASS A-LIKE PROTEIN 4"/>
    <property type="match status" value="1"/>
</dbReference>
<dbReference type="AlphaFoldDB" id="W5MYA1"/>
<dbReference type="Gene3D" id="1.20.1070.10">
    <property type="entry name" value="Rhodopsin 7-helix transmembrane proteins"/>
    <property type="match status" value="1"/>
</dbReference>
<dbReference type="eggNOG" id="ENOG502SQID">
    <property type="taxonomic scope" value="Eukaryota"/>
</dbReference>
<dbReference type="OMA" id="VNATICF"/>
<evidence type="ECO:0000313" key="10">
    <source>
        <dbReference type="Ensembl" id="ENSLOCP00000013360.1"/>
    </source>
</evidence>
<dbReference type="GO" id="GO:0004930">
    <property type="term" value="F:G protein-coupled receptor activity"/>
    <property type="evidence" value="ECO:0007669"/>
    <property type="project" value="UniProtKB-KW"/>
</dbReference>
<sequence>QKMYSLVLSCVCAVLGIFGNSLVIAMKKKSKSRARFSRMLEIHIACGNTLHLVFRVLSVTVPMSLPFCYPMSGACKFVTSVMHTGRKVSVWCIVILSWYRFCKMKRTTHVSLWVSRLERSTKVSTFLAFHWLGWGLLYAPLFLIRETLGNNSTKTCICSVANVAGRESRFLVIYSTLYLPVLQYTAAVLMTAFNVKTLHFLFKCHAHVSSCSDTLARRELCREQGAAVTLLCLVCVYDTCVLLQSILTYGFIGTLSADIGRTVFDLYGTLIPYIILLGHQDVRLKLTSFWISDRAMGVSF</sequence>
<evidence type="ECO:0000256" key="5">
    <source>
        <dbReference type="ARBA" id="ARBA00023040"/>
    </source>
</evidence>
<dbReference type="PANTHER" id="PTHR11394">
    <property type="entry name" value="TASTE RECEPTOR TYPE 2"/>
    <property type="match status" value="1"/>
</dbReference>
<protein>
    <recommendedName>
        <fullName evidence="12">G-protein coupled receptors family 1 profile domain-containing protein</fullName>
    </recommendedName>
</protein>
<accession>W5MYA1</accession>
<keyword evidence="8" id="KW-0807">Transducer</keyword>
<reference evidence="11" key="1">
    <citation type="submission" date="2011-12" db="EMBL/GenBank/DDBJ databases">
        <title>The Draft Genome of Lepisosteus oculatus.</title>
        <authorList>
            <consortium name="The Broad Institute Genome Assembly &amp; Analysis Group"/>
            <consortium name="Computational R&amp;D Group"/>
            <consortium name="and Sequencing Platform"/>
            <person name="Di Palma F."/>
            <person name="Alfoldi J."/>
            <person name="Johnson J."/>
            <person name="Berlin A."/>
            <person name="Gnerre S."/>
            <person name="Jaffe D."/>
            <person name="MacCallum I."/>
            <person name="Young S."/>
            <person name="Walker B.J."/>
            <person name="Lander E.S."/>
            <person name="Lindblad-Toh K."/>
        </authorList>
    </citation>
    <scope>NUCLEOTIDE SEQUENCE [LARGE SCALE GENOMIC DNA]</scope>
</reference>
<evidence type="ECO:0000256" key="9">
    <source>
        <dbReference type="SAM" id="Phobius"/>
    </source>
</evidence>
<dbReference type="Ensembl" id="ENSLOCT00000013388.1">
    <property type="protein sequence ID" value="ENSLOCP00000013360.1"/>
    <property type="gene ID" value="ENSLOCG00000010897.1"/>
</dbReference>
<keyword evidence="6 9" id="KW-0472">Membrane</keyword>
<evidence type="ECO:0000256" key="8">
    <source>
        <dbReference type="ARBA" id="ARBA00023224"/>
    </source>
</evidence>
<reference evidence="10" key="2">
    <citation type="submission" date="2025-08" db="UniProtKB">
        <authorList>
            <consortium name="Ensembl"/>
        </authorList>
    </citation>
    <scope>IDENTIFICATION</scope>
</reference>
<dbReference type="SUPFAM" id="SSF81321">
    <property type="entry name" value="Family A G protein-coupled receptor-like"/>
    <property type="match status" value="1"/>
</dbReference>
<evidence type="ECO:0000256" key="3">
    <source>
        <dbReference type="ARBA" id="ARBA00022692"/>
    </source>
</evidence>
<name>W5MYA1_LEPOC</name>
<keyword evidence="3 9" id="KW-0812">Transmembrane</keyword>